<evidence type="ECO:0000313" key="26">
    <source>
        <dbReference type="Proteomes" id="UP000218231"/>
    </source>
</evidence>
<dbReference type="InterPro" id="IPR001508">
    <property type="entry name" value="Iono_Glu_rcpt_met"/>
</dbReference>
<evidence type="ECO:0000256" key="1">
    <source>
        <dbReference type="ARBA" id="ARBA00008685"/>
    </source>
</evidence>
<reference evidence="25 26" key="1">
    <citation type="journal article" date="2017" name="Curr. Biol.">
        <title>Genome architecture and evolution of a unichromosomal asexual nematode.</title>
        <authorList>
            <person name="Fradin H."/>
            <person name="Zegar C."/>
            <person name="Gutwein M."/>
            <person name="Lucas J."/>
            <person name="Kovtun M."/>
            <person name="Corcoran D."/>
            <person name="Baugh L.R."/>
            <person name="Kiontke K."/>
            <person name="Gunsalus K."/>
            <person name="Fitch D.H."/>
            <person name="Piano F."/>
        </authorList>
    </citation>
    <scope>NUCLEOTIDE SEQUENCE [LARGE SCALE GENOMIC DNA]</scope>
    <source>
        <strain evidence="25">PF1309</strain>
    </source>
</reference>
<feature type="transmembrane region" description="Helical" evidence="21">
    <location>
        <begin position="636"/>
        <end position="654"/>
    </location>
</feature>
<feature type="domain" description="Ionotropic glutamate receptor L-glutamate and glycine-binding" evidence="24">
    <location>
        <begin position="510"/>
        <end position="580"/>
    </location>
</feature>
<feature type="disulfide bond" evidence="19">
    <location>
        <begin position="105"/>
        <end position="397"/>
    </location>
</feature>
<feature type="binding site" evidence="17">
    <location>
        <position position="596"/>
    </location>
    <ligand>
        <name>L-glutamate</name>
        <dbReference type="ChEBI" id="CHEBI:29985"/>
    </ligand>
</feature>
<dbReference type="FunFam" id="3.40.190.10:FF:000060">
    <property type="entry name" value="Glutamate receptor ionotropic, kainate 1"/>
    <property type="match status" value="1"/>
</dbReference>
<keyword evidence="10" id="KW-0675">Receptor</keyword>
<dbReference type="Pfam" id="PF10613">
    <property type="entry name" value="Lig_chan-Glu_bd"/>
    <property type="match status" value="1"/>
</dbReference>
<feature type="binding site" evidence="17">
    <location>
        <position position="761"/>
    </location>
    <ligand>
        <name>L-glutamate</name>
        <dbReference type="ChEBI" id="CHEBI:29985"/>
    </ligand>
</feature>
<keyword evidence="19" id="KW-1015">Disulfide bond</keyword>
<gene>
    <name evidence="25" type="ORF">WR25_24043</name>
</gene>
<evidence type="ECO:0000256" key="20">
    <source>
        <dbReference type="SAM" id="MobiDB-lite"/>
    </source>
</evidence>
<dbReference type="SMART" id="SM00079">
    <property type="entry name" value="PBPe"/>
    <property type="match status" value="1"/>
</dbReference>
<dbReference type="InterPro" id="IPR001638">
    <property type="entry name" value="Solute-binding_3/MltF_N"/>
</dbReference>
<name>A0A2A2JUZ3_9BILA</name>
<keyword evidence="2" id="KW-0813">Transport</keyword>
<accession>A0A2A2JUZ3</accession>
<organism evidence="25 26">
    <name type="scientific">Diploscapter pachys</name>
    <dbReference type="NCBI Taxonomy" id="2018661"/>
    <lineage>
        <taxon>Eukaryota</taxon>
        <taxon>Metazoa</taxon>
        <taxon>Ecdysozoa</taxon>
        <taxon>Nematoda</taxon>
        <taxon>Chromadorea</taxon>
        <taxon>Rhabditida</taxon>
        <taxon>Rhabditina</taxon>
        <taxon>Rhabditomorpha</taxon>
        <taxon>Rhabditoidea</taxon>
        <taxon>Rhabditidae</taxon>
        <taxon>Diploscapter</taxon>
    </lineage>
</organism>
<keyword evidence="8" id="KW-0406">Ion transport</keyword>
<feature type="site" description="Interaction with the cone snail toxin Con-ikot-ikot" evidence="18">
    <location>
        <position position="565"/>
    </location>
</feature>
<dbReference type="InterPro" id="IPR001320">
    <property type="entry name" value="Iontro_rcpt_C"/>
</dbReference>
<feature type="binding site" evidence="17">
    <location>
        <position position="762"/>
    </location>
    <ligand>
        <name>L-glutamate</name>
        <dbReference type="ChEBI" id="CHEBI:29985"/>
    </ligand>
</feature>
<feature type="binding site" evidence="17">
    <location>
        <position position="812"/>
    </location>
    <ligand>
        <name>L-glutamate</name>
        <dbReference type="ChEBI" id="CHEBI:29985"/>
    </ligand>
</feature>
<feature type="disulfide bond" evidence="19">
    <location>
        <begin position="825"/>
        <end position="880"/>
    </location>
</feature>
<keyword evidence="11" id="KW-0325">Glycoprotein</keyword>
<evidence type="ECO:0000259" key="22">
    <source>
        <dbReference type="SMART" id="SM00062"/>
    </source>
</evidence>
<evidence type="ECO:0000256" key="16">
    <source>
        <dbReference type="ARBA" id="ARBA00072754"/>
    </source>
</evidence>
<evidence type="ECO:0000256" key="7">
    <source>
        <dbReference type="ARBA" id="ARBA00023018"/>
    </source>
</evidence>
<keyword evidence="14" id="KW-0407">Ion channel</keyword>
<dbReference type="Gene3D" id="3.40.190.10">
    <property type="entry name" value="Periplasmic binding protein-like II"/>
    <property type="match status" value="2"/>
</dbReference>
<evidence type="ECO:0000256" key="8">
    <source>
        <dbReference type="ARBA" id="ARBA00023065"/>
    </source>
</evidence>
<proteinExistence type="inferred from homology"/>
<keyword evidence="12" id="KW-0628">Postsynaptic cell membrane</keyword>
<dbReference type="OrthoDB" id="5984008at2759"/>
<feature type="transmembrane region" description="Helical" evidence="21">
    <location>
        <begin position="900"/>
        <end position="922"/>
    </location>
</feature>
<evidence type="ECO:0000256" key="21">
    <source>
        <dbReference type="SAM" id="Phobius"/>
    </source>
</evidence>
<feature type="site" description="Interaction with the cone snail toxin Con-ikot-ikot" evidence="18">
    <location>
        <position position="767"/>
    </location>
</feature>
<evidence type="ECO:0000256" key="13">
    <source>
        <dbReference type="ARBA" id="ARBA00023286"/>
    </source>
</evidence>
<evidence type="ECO:0000256" key="11">
    <source>
        <dbReference type="ARBA" id="ARBA00023180"/>
    </source>
</evidence>
<dbReference type="AlphaFoldDB" id="A0A2A2JUZ3"/>
<dbReference type="PANTHER" id="PTHR18966">
    <property type="entry name" value="IONOTROPIC GLUTAMATE RECEPTOR"/>
    <property type="match status" value="1"/>
</dbReference>
<keyword evidence="7" id="KW-0770">Synapse</keyword>
<feature type="region of interest" description="Disordered" evidence="20">
    <location>
        <begin position="983"/>
        <end position="1008"/>
    </location>
</feature>
<dbReference type="STRING" id="2018661.A0A2A2JUZ3"/>
<dbReference type="SMART" id="SM00062">
    <property type="entry name" value="PBPb"/>
    <property type="match status" value="1"/>
</dbReference>
<dbReference type="Gene3D" id="1.10.287.70">
    <property type="match status" value="1"/>
</dbReference>
<evidence type="ECO:0000256" key="9">
    <source>
        <dbReference type="ARBA" id="ARBA00023136"/>
    </source>
</evidence>
<keyword evidence="3" id="KW-1003">Cell membrane</keyword>
<evidence type="ECO:0000256" key="5">
    <source>
        <dbReference type="ARBA" id="ARBA00022729"/>
    </source>
</evidence>
<dbReference type="GO" id="GO:0008328">
    <property type="term" value="C:ionotropic glutamate receptor complex"/>
    <property type="evidence" value="ECO:0007669"/>
    <property type="project" value="UniProtKB-ARBA"/>
</dbReference>
<feature type="compositionally biased region" description="Polar residues" evidence="20">
    <location>
        <begin position="990"/>
        <end position="1008"/>
    </location>
</feature>
<evidence type="ECO:0000256" key="3">
    <source>
        <dbReference type="ARBA" id="ARBA00022475"/>
    </source>
</evidence>
<evidence type="ECO:0000256" key="17">
    <source>
        <dbReference type="PIRSR" id="PIRSR601508-1"/>
    </source>
</evidence>
<keyword evidence="13" id="KW-1071">Ligand-gated ion channel</keyword>
<comment type="similarity">
    <text evidence="1">Belongs to the glutamate-gated ion channel (TC 1.A.10.1) family.</text>
</comment>
<dbReference type="GO" id="GO:0004970">
    <property type="term" value="F:glutamate-gated receptor activity"/>
    <property type="evidence" value="ECO:0007669"/>
    <property type="project" value="UniProtKB-ARBA"/>
</dbReference>
<evidence type="ECO:0000256" key="18">
    <source>
        <dbReference type="PIRSR" id="PIRSR601508-2"/>
    </source>
</evidence>
<dbReference type="SUPFAM" id="SSF53822">
    <property type="entry name" value="Periplasmic binding protein-like I"/>
    <property type="match status" value="1"/>
</dbReference>
<dbReference type="PRINTS" id="PR00177">
    <property type="entry name" value="NMDARECEPTOR"/>
</dbReference>
<evidence type="ECO:0000259" key="23">
    <source>
        <dbReference type="SMART" id="SM00079"/>
    </source>
</evidence>
<sequence>MGLFIPFISCCICPLHSRSSLRNIRLMLTLSFLLGLTNLTLTYPSKVIIKSFTCKSEDAKIATKALRYAVDEINSRDDLPFRLSFDHHDVEPGASEAWSLITAVCNELKEGGMTLISIDGGRGYEAMRGLADMLEMPLISITPPTYQIENTNFFGIAIRPSTAEILADFIIHKGWTEIIMFTDGDYSGIPMPSLWHHLHKKTNQSVSAHMVELPAEMDQFDEFLRQFHVRRFNDTHAFHSQRSAEDLKNQCKDVVVPKFNRIIIDTTSSSRMQKLLIAIRSAQFSQAYYHYVVGNFDFSPYDVEMFHQGNINISGFQLINRETRGYWNLRKHLKKGRQMTTDASAGDDLDAHSALAHDAILVAYHGFARCLAANDSLFHGTFRHGRFYNRGYPGIFCDPAADGAHSSRPFASFEHGRTISKALRGMSLDSRDGTLTGNIQFDQQGERRNYDVSVVDLVSNTKATFNRKEVMAWRQGVGFFSNRTIAQHTRKPMDAGRNRVVKILTNIVAPFTMLSSGCQLNDTTTPECQGNARFQGYCIDLLSRLAKQIPGFNYEIVIGHKAGSRQSDGSWDGMIGDLLSGKADMIVASLTINQERERVVDFSKPFMTTGISIMIKKPEKQEFSVFSFMQPLSTDIWMYIIFAYIGVSVVIFLVSRFSPYEWRVEETARGGFAISNDFSVYNCLWFTLAAFMQQGTDILPRSVSGRIASSAWWFFTMIIVSSYTANLASFLTLEKMQAPIENVEDLAKQTKIKYGIQGGGSTASFFKFSSVEIYQRMWRYMDSQVPSVFVSNYAEGIEKVRQHKGRYAFLLEATANEYENNQLPCDTMKVGANLNSIGYGIATPFGSDWKDLINLAILALQEKGELKKLEIKWWVELTDCVKDTSVDGSSASLNLSKVAGIFYILMGGMIASMLAALGEFLYRSRIEARKSNSNSLVGNFAKNLKSALSSQLRLSVQGGAVAQPGTQSFEAIKRQQAASFLPASNDKDSSMASDNRLSPTYQPYNTAV</sequence>
<dbReference type="GO" id="GO:0045211">
    <property type="term" value="C:postsynaptic membrane"/>
    <property type="evidence" value="ECO:0007669"/>
    <property type="project" value="UniProtKB-SubCell"/>
</dbReference>
<keyword evidence="9 21" id="KW-0472">Membrane</keyword>
<evidence type="ECO:0000256" key="19">
    <source>
        <dbReference type="PIRSR" id="PIRSR601508-3"/>
    </source>
</evidence>
<evidence type="ECO:0000256" key="14">
    <source>
        <dbReference type="ARBA" id="ARBA00023303"/>
    </source>
</evidence>
<evidence type="ECO:0000256" key="10">
    <source>
        <dbReference type="ARBA" id="ARBA00023170"/>
    </source>
</evidence>
<feature type="site" description="Crucial to convey clamshell closure to channel opening" evidence="18">
    <location>
        <position position="740"/>
    </location>
</feature>
<feature type="domain" description="Ionotropic glutamate receptor C-terminal" evidence="23">
    <location>
        <begin position="500"/>
        <end position="876"/>
    </location>
</feature>
<evidence type="ECO:0000256" key="6">
    <source>
        <dbReference type="ARBA" id="ARBA00022989"/>
    </source>
</evidence>
<dbReference type="EMBL" id="LIAE01010206">
    <property type="protein sequence ID" value="PAV65491.1"/>
    <property type="molecule type" value="Genomic_DNA"/>
</dbReference>
<evidence type="ECO:0000259" key="24">
    <source>
        <dbReference type="SMART" id="SM00918"/>
    </source>
</evidence>
<evidence type="ECO:0000256" key="15">
    <source>
        <dbReference type="ARBA" id="ARBA00034104"/>
    </source>
</evidence>
<dbReference type="FunFam" id="3.40.190.10:FF:000189">
    <property type="entry name" value="Glutamate receptor 1"/>
    <property type="match status" value="1"/>
</dbReference>
<dbReference type="SMART" id="SM00918">
    <property type="entry name" value="Lig_chan-Glu_bd"/>
    <property type="match status" value="1"/>
</dbReference>
<dbReference type="Proteomes" id="UP000218231">
    <property type="component" value="Unassembled WGS sequence"/>
</dbReference>
<keyword evidence="6 21" id="KW-1133">Transmembrane helix</keyword>
<evidence type="ECO:0000313" key="25">
    <source>
        <dbReference type="EMBL" id="PAV65491.1"/>
    </source>
</evidence>
<dbReference type="FunFam" id="1.10.287.70:FF:000064">
    <property type="entry name" value="Glutamate receptor ionotropic, kainate"/>
    <property type="match status" value="1"/>
</dbReference>
<dbReference type="InterPro" id="IPR019594">
    <property type="entry name" value="Glu/Gly-bd"/>
</dbReference>
<dbReference type="InterPro" id="IPR015683">
    <property type="entry name" value="Ionotropic_Glu_rcpt"/>
</dbReference>
<evidence type="ECO:0000256" key="12">
    <source>
        <dbReference type="ARBA" id="ARBA00023257"/>
    </source>
</evidence>
<evidence type="ECO:0000256" key="2">
    <source>
        <dbReference type="ARBA" id="ARBA00022448"/>
    </source>
</evidence>
<comment type="caution">
    <text evidence="25">The sequence shown here is derived from an EMBL/GenBank/DDBJ whole genome shotgun (WGS) entry which is preliminary data.</text>
</comment>
<dbReference type="InterPro" id="IPR001828">
    <property type="entry name" value="ANF_lig-bd_rcpt"/>
</dbReference>
<dbReference type="Pfam" id="PF01094">
    <property type="entry name" value="ANF_receptor"/>
    <property type="match status" value="1"/>
</dbReference>
<comment type="subcellular location">
    <subcellularLocation>
        <location evidence="15">Postsynaptic cell membrane</location>
        <topology evidence="15">Multi-pass membrane protein</topology>
    </subcellularLocation>
</comment>
<dbReference type="InterPro" id="IPR028082">
    <property type="entry name" value="Peripla_BP_I"/>
</dbReference>
<dbReference type="Gene3D" id="3.40.50.2300">
    <property type="match status" value="3"/>
</dbReference>
<evidence type="ECO:0000256" key="4">
    <source>
        <dbReference type="ARBA" id="ARBA00022692"/>
    </source>
</evidence>
<keyword evidence="5" id="KW-0732">Signal</keyword>
<dbReference type="Pfam" id="PF00060">
    <property type="entry name" value="Lig_chan"/>
    <property type="match status" value="1"/>
</dbReference>
<feature type="transmembrane region" description="Helical" evidence="21">
    <location>
        <begin position="711"/>
        <end position="733"/>
    </location>
</feature>
<feature type="domain" description="Solute-binding protein family 3/N-terminal" evidence="22">
    <location>
        <begin position="515"/>
        <end position="877"/>
    </location>
</feature>
<feature type="binding site" evidence="17">
    <location>
        <position position="591"/>
    </location>
    <ligand>
        <name>L-glutamate</name>
        <dbReference type="ChEBI" id="CHEBI:29985"/>
    </ligand>
</feature>
<keyword evidence="4 21" id="KW-0812">Transmembrane</keyword>
<dbReference type="SUPFAM" id="SSF53850">
    <property type="entry name" value="Periplasmic binding protein-like II"/>
    <property type="match status" value="1"/>
</dbReference>
<keyword evidence="26" id="KW-1185">Reference proteome</keyword>
<protein>
    <recommendedName>
        <fullName evidence="16">Glutamate receptor 1</fullName>
    </recommendedName>
</protein>